<dbReference type="AlphaFoldDB" id="A0A4V1QSL1"/>
<comment type="caution">
    <text evidence="4">The sequence shown here is derived from an EMBL/GenBank/DDBJ whole genome shotgun (WGS) entry which is preliminary data.</text>
</comment>
<feature type="region of interest" description="Disordered" evidence="1">
    <location>
        <begin position="28"/>
        <end position="112"/>
    </location>
</feature>
<dbReference type="Proteomes" id="UP000292935">
    <property type="component" value="Unassembled WGS sequence"/>
</dbReference>
<organism evidence="4 5">
    <name type="scientific">Agromyces fucosus</name>
    <dbReference type="NCBI Taxonomy" id="41985"/>
    <lineage>
        <taxon>Bacteria</taxon>
        <taxon>Bacillati</taxon>
        <taxon>Actinomycetota</taxon>
        <taxon>Actinomycetes</taxon>
        <taxon>Micrococcales</taxon>
        <taxon>Microbacteriaceae</taxon>
        <taxon>Agromyces</taxon>
    </lineage>
</organism>
<gene>
    <name evidence="4" type="ORF">ESP57_07230</name>
</gene>
<proteinExistence type="predicted"/>
<dbReference type="EMBL" id="SDPO01000002">
    <property type="protein sequence ID" value="RXZ48773.1"/>
    <property type="molecule type" value="Genomic_DNA"/>
</dbReference>
<keyword evidence="5" id="KW-1185">Reference proteome</keyword>
<accession>A0A4V1QSL1</accession>
<evidence type="ECO:0000313" key="4">
    <source>
        <dbReference type="EMBL" id="RXZ48773.1"/>
    </source>
</evidence>
<evidence type="ECO:0000259" key="3">
    <source>
        <dbReference type="Pfam" id="PF10633"/>
    </source>
</evidence>
<reference evidence="4 5" key="1">
    <citation type="submission" date="2019-01" db="EMBL/GenBank/DDBJ databases">
        <authorList>
            <person name="Li J."/>
        </authorList>
    </citation>
    <scope>NUCLEOTIDE SEQUENCE [LARGE SCALE GENOMIC DNA]</scope>
    <source>
        <strain evidence="4 5">CCUG 35506</strain>
    </source>
</reference>
<sequence length="393" mass="39687">MKFLRRAAVAGVLVLAASTWSTAAGAFAEESPATTQSPVSTEAPSTGAPQTEAPESDAPATEAPETDAPAAETPESAAPAPESSKPSDTAPEASDAAEPAPEITVTVPEVGLDGPTIADVEITVSNDSAQKMSSVAVSFAGPVGWQVVPSSQKLDAIKPGREQTATFQIRIPEKRPGFALRIFTATVTYKGGDGAGSATGIRAMPTSPPTDSLAALYNNVGITALSQTTAGNFDGEGNTFSAEQLAAVGAAPGATLEALGATLTMPASQPGTADNVTAAGQALRISGQGQRLVFLGSGSSLGATGTATVFYTDGTTSSGAIGFPNWSFHDENAHGAELAISTNGRNRPSGYGDAAYQYRMFAHSVPLTAGKTVDFVVLPTNATMHIFSIAVAP</sequence>
<dbReference type="InterPro" id="IPR013783">
    <property type="entry name" value="Ig-like_fold"/>
</dbReference>
<evidence type="ECO:0000313" key="5">
    <source>
        <dbReference type="Proteomes" id="UP000292935"/>
    </source>
</evidence>
<dbReference type="InterPro" id="IPR018905">
    <property type="entry name" value="A-galactase_NEW3"/>
</dbReference>
<protein>
    <recommendedName>
        <fullName evidence="3">Alpha-galactosidase NEW3 domain-containing protein</fullName>
    </recommendedName>
</protein>
<name>A0A4V1QSL1_9MICO</name>
<dbReference type="Pfam" id="PF10633">
    <property type="entry name" value="NPCBM_assoc"/>
    <property type="match status" value="1"/>
</dbReference>
<feature type="compositionally biased region" description="Low complexity" evidence="1">
    <location>
        <begin position="57"/>
        <end position="102"/>
    </location>
</feature>
<dbReference type="GO" id="GO:0005975">
    <property type="term" value="P:carbohydrate metabolic process"/>
    <property type="evidence" value="ECO:0007669"/>
    <property type="project" value="UniProtKB-ARBA"/>
</dbReference>
<feature type="domain" description="Alpha-galactosidase NEW3" evidence="3">
    <location>
        <begin position="120"/>
        <end position="189"/>
    </location>
</feature>
<dbReference type="RefSeq" id="WP_129231081.1">
    <property type="nucleotide sequence ID" value="NZ_SDPO01000002.1"/>
</dbReference>
<dbReference type="Gene3D" id="2.60.40.10">
    <property type="entry name" value="Immunoglobulins"/>
    <property type="match status" value="1"/>
</dbReference>
<feature type="chain" id="PRO_5039191013" description="Alpha-galactosidase NEW3 domain-containing protein" evidence="2">
    <location>
        <begin position="24"/>
        <end position="393"/>
    </location>
</feature>
<dbReference type="OrthoDB" id="176168at2"/>
<evidence type="ECO:0000256" key="2">
    <source>
        <dbReference type="SAM" id="SignalP"/>
    </source>
</evidence>
<feature type="signal peptide" evidence="2">
    <location>
        <begin position="1"/>
        <end position="23"/>
    </location>
</feature>
<feature type="compositionally biased region" description="Polar residues" evidence="1">
    <location>
        <begin position="32"/>
        <end position="49"/>
    </location>
</feature>
<evidence type="ECO:0000256" key="1">
    <source>
        <dbReference type="SAM" id="MobiDB-lite"/>
    </source>
</evidence>
<keyword evidence="2" id="KW-0732">Signal</keyword>